<accession>A0A0A9CDB7</accession>
<protein>
    <submittedName>
        <fullName evidence="1">Uncharacterized protein</fullName>
    </submittedName>
</protein>
<name>A0A0A9CDB7_ARUDO</name>
<reference evidence="1" key="2">
    <citation type="journal article" date="2015" name="Data Brief">
        <title>Shoot transcriptome of the giant reed, Arundo donax.</title>
        <authorList>
            <person name="Barrero R.A."/>
            <person name="Guerrero F.D."/>
            <person name="Moolhuijzen P."/>
            <person name="Goolsby J.A."/>
            <person name="Tidwell J."/>
            <person name="Bellgard S.E."/>
            <person name="Bellgard M.I."/>
        </authorList>
    </citation>
    <scope>NUCLEOTIDE SEQUENCE</scope>
    <source>
        <tissue evidence="1">Shoot tissue taken approximately 20 cm above the soil surface</tissue>
    </source>
</reference>
<organism evidence="1">
    <name type="scientific">Arundo donax</name>
    <name type="common">Giant reed</name>
    <name type="synonym">Donax arundinaceus</name>
    <dbReference type="NCBI Taxonomy" id="35708"/>
    <lineage>
        <taxon>Eukaryota</taxon>
        <taxon>Viridiplantae</taxon>
        <taxon>Streptophyta</taxon>
        <taxon>Embryophyta</taxon>
        <taxon>Tracheophyta</taxon>
        <taxon>Spermatophyta</taxon>
        <taxon>Magnoliopsida</taxon>
        <taxon>Liliopsida</taxon>
        <taxon>Poales</taxon>
        <taxon>Poaceae</taxon>
        <taxon>PACMAD clade</taxon>
        <taxon>Arundinoideae</taxon>
        <taxon>Arundineae</taxon>
        <taxon>Arundo</taxon>
    </lineage>
</organism>
<reference evidence="1" key="1">
    <citation type="submission" date="2014-09" db="EMBL/GenBank/DDBJ databases">
        <authorList>
            <person name="Magalhaes I.L.F."/>
            <person name="Oliveira U."/>
            <person name="Santos F.R."/>
            <person name="Vidigal T.H.D.A."/>
            <person name="Brescovit A.D."/>
            <person name="Santos A.J."/>
        </authorList>
    </citation>
    <scope>NUCLEOTIDE SEQUENCE</scope>
    <source>
        <tissue evidence="1">Shoot tissue taken approximately 20 cm above the soil surface</tissue>
    </source>
</reference>
<proteinExistence type="predicted"/>
<dbReference type="AlphaFoldDB" id="A0A0A9CDB7"/>
<sequence>MTTELWHLLYFCQQQQNKDSCERRPGRD</sequence>
<dbReference type="EMBL" id="GBRH01224344">
    <property type="protein sequence ID" value="JAD73551.1"/>
    <property type="molecule type" value="Transcribed_RNA"/>
</dbReference>
<evidence type="ECO:0000313" key="1">
    <source>
        <dbReference type="EMBL" id="JAD73551.1"/>
    </source>
</evidence>